<reference evidence="4" key="1">
    <citation type="submission" date="2017-02" db="EMBL/GenBank/DDBJ databases">
        <authorList>
            <person name="Regsiter A."/>
            <person name="William W."/>
        </authorList>
    </citation>
    <scope>NUCLEOTIDE SEQUENCE</scope>
    <source>
        <strain evidence="4">Bib</strain>
    </source>
</reference>
<dbReference type="SUPFAM" id="SSF53850">
    <property type="entry name" value="Periplasmic binding protein-like II"/>
    <property type="match status" value="1"/>
</dbReference>
<dbReference type="InterPro" id="IPR004682">
    <property type="entry name" value="TRAP_DctP"/>
</dbReference>
<dbReference type="PIRSF" id="PIRSF006470">
    <property type="entry name" value="DctB"/>
    <property type="match status" value="1"/>
</dbReference>
<sequence>MKKRLIGGMIVATMLFVVVGGAFAQKEIKLGHIAAPNTAYDNWAKEFKRQVEEASNNKYKIIIYGGGQLGGSTALMEGLQAGNIQLAVITTSDINQFVRELDVLDLPFLFRNWDHVEKFLASDVNKKLLTFGDQYGLHFLSNMPRGYRHVTTSAKVGPITKPEDLKGVKIRVAESSLYIDTFKALGANAQAMAWGEVYTALQQGTVDAHENTIVTTRDYKINEVQKYMSETGHVFAFATLMAGYDWFRKLPADDQIIFQKAANDSAIKLGIIQKNDEAKAKADLISKGMIFNSVDTAPFIEKVKPVIDKYAKGEIKKLYDEIVAIR</sequence>
<accession>A0A3P3XH52</accession>
<dbReference type="AlphaFoldDB" id="A0A3P3XH52"/>
<dbReference type="CDD" id="cd13603">
    <property type="entry name" value="PBP2_TRAP_Siap_TeaA_like"/>
    <property type="match status" value="1"/>
</dbReference>
<evidence type="ECO:0000256" key="2">
    <source>
        <dbReference type="ARBA" id="ARBA00022448"/>
    </source>
</evidence>
<dbReference type="EMBL" id="FWDM01000013">
    <property type="protein sequence ID" value="SLM11544.1"/>
    <property type="molecule type" value="Genomic_DNA"/>
</dbReference>
<gene>
    <name evidence="4" type="ORF">SPIROBIBN47_200016</name>
</gene>
<keyword evidence="2" id="KW-0813">Transport</keyword>
<dbReference type="PANTHER" id="PTHR33376">
    <property type="match status" value="1"/>
</dbReference>
<comment type="similarity">
    <text evidence="1">Belongs to the bacterial solute-binding protein 7 family.</text>
</comment>
<proteinExistence type="inferred from homology"/>
<keyword evidence="3" id="KW-0732">Signal</keyword>
<dbReference type="GO" id="GO:0030288">
    <property type="term" value="C:outer membrane-bounded periplasmic space"/>
    <property type="evidence" value="ECO:0007669"/>
    <property type="project" value="InterPro"/>
</dbReference>
<dbReference type="Gene3D" id="3.40.190.170">
    <property type="entry name" value="Bacterial extracellular solute-binding protein, family 7"/>
    <property type="match status" value="1"/>
</dbReference>
<dbReference type="InterPro" id="IPR018389">
    <property type="entry name" value="DctP_fam"/>
</dbReference>
<dbReference type="Pfam" id="PF03480">
    <property type="entry name" value="DctP"/>
    <property type="match status" value="1"/>
</dbReference>
<dbReference type="NCBIfam" id="NF037995">
    <property type="entry name" value="TRAP_S1"/>
    <property type="match status" value="1"/>
</dbReference>
<dbReference type="PANTHER" id="PTHR33376:SF7">
    <property type="entry name" value="C4-DICARBOXYLATE-BINDING PROTEIN DCTB"/>
    <property type="match status" value="1"/>
</dbReference>
<evidence type="ECO:0000256" key="1">
    <source>
        <dbReference type="ARBA" id="ARBA00009023"/>
    </source>
</evidence>
<evidence type="ECO:0008006" key="5">
    <source>
        <dbReference type="Google" id="ProtNLM"/>
    </source>
</evidence>
<name>A0A3P3XH52_9SPIR</name>
<evidence type="ECO:0000256" key="3">
    <source>
        <dbReference type="ARBA" id="ARBA00022729"/>
    </source>
</evidence>
<dbReference type="GO" id="GO:0055085">
    <property type="term" value="P:transmembrane transport"/>
    <property type="evidence" value="ECO:0007669"/>
    <property type="project" value="InterPro"/>
</dbReference>
<organism evidence="4">
    <name type="scientific">uncultured spirochete</name>
    <dbReference type="NCBI Taxonomy" id="156406"/>
    <lineage>
        <taxon>Bacteria</taxon>
        <taxon>Pseudomonadati</taxon>
        <taxon>Spirochaetota</taxon>
        <taxon>Spirochaetia</taxon>
        <taxon>Spirochaetales</taxon>
        <taxon>environmental samples</taxon>
    </lineage>
</organism>
<protein>
    <recommendedName>
        <fullName evidence="5">TRAP dicarboxylate transporter, DctP subunit</fullName>
    </recommendedName>
</protein>
<evidence type="ECO:0000313" key="4">
    <source>
        <dbReference type="EMBL" id="SLM11544.1"/>
    </source>
</evidence>
<dbReference type="NCBIfam" id="TIGR00787">
    <property type="entry name" value="dctP"/>
    <property type="match status" value="1"/>
</dbReference>
<dbReference type="InterPro" id="IPR038404">
    <property type="entry name" value="TRAP_DctP_sf"/>
</dbReference>